<organism evidence="3 4">
    <name type="scientific">Ciceribacter thiooxidans</name>
    <dbReference type="NCBI Taxonomy" id="1969821"/>
    <lineage>
        <taxon>Bacteria</taxon>
        <taxon>Pseudomonadati</taxon>
        <taxon>Pseudomonadota</taxon>
        <taxon>Alphaproteobacteria</taxon>
        <taxon>Hyphomicrobiales</taxon>
        <taxon>Rhizobiaceae</taxon>
        <taxon>Ciceribacter</taxon>
    </lineage>
</organism>
<proteinExistence type="predicted"/>
<evidence type="ECO:0000313" key="4">
    <source>
        <dbReference type="Proteomes" id="UP001595647"/>
    </source>
</evidence>
<dbReference type="RefSeq" id="WP_210297098.1">
    <property type="nucleotide sequence ID" value="NZ_CP059896.1"/>
</dbReference>
<protein>
    <submittedName>
        <fullName evidence="3">DUF5681 domain-containing protein</fullName>
    </submittedName>
</protein>
<reference evidence="4" key="1">
    <citation type="journal article" date="2019" name="Int. J. Syst. Evol. Microbiol.">
        <title>The Global Catalogue of Microorganisms (GCM) 10K type strain sequencing project: providing services to taxonomists for standard genome sequencing and annotation.</title>
        <authorList>
            <consortium name="The Broad Institute Genomics Platform"/>
            <consortium name="The Broad Institute Genome Sequencing Center for Infectious Disease"/>
            <person name="Wu L."/>
            <person name="Ma J."/>
        </authorList>
    </citation>
    <scope>NUCLEOTIDE SEQUENCE [LARGE SCALE GENOMIC DNA]</scope>
    <source>
        <strain evidence="4">KCTC 52231</strain>
    </source>
</reference>
<dbReference type="Proteomes" id="UP001595647">
    <property type="component" value="Unassembled WGS sequence"/>
</dbReference>
<accession>A0ABV7HVM2</accession>
<dbReference type="Pfam" id="PF18932">
    <property type="entry name" value="DUF5681"/>
    <property type="match status" value="1"/>
</dbReference>
<evidence type="ECO:0000313" key="3">
    <source>
        <dbReference type="EMBL" id="MFC3162444.1"/>
    </source>
</evidence>
<feature type="region of interest" description="Disordered" evidence="1">
    <location>
        <begin position="1"/>
        <end position="41"/>
    </location>
</feature>
<comment type="caution">
    <text evidence="3">The sequence shown here is derived from an EMBL/GenBank/DDBJ whole genome shotgun (WGS) entry which is preliminary data.</text>
</comment>
<sequence length="155" mass="16657">MTDASQQPEWMKNYIPTPVPPGGRWQKGQSGNPAGRPKGSLSKRDKIVHALSDDGPAVARVVVDAALAGDMQAAGLVLSRLLPPVRAQAERVQFELTSDRPLSEQAQEILQAVADGKLDADTARILIGCIQSVSGIKATEELEQRIIVLEAKEVR</sequence>
<evidence type="ECO:0000259" key="2">
    <source>
        <dbReference type="Pfam" id="PF18932"/>
    </source>
</evidence>
<dbReference type="EMBL" id="JBHRTG010000004">
    <property type="protein sequence ID" value="MFC3162444.1"/>
    <property type="molecule type" value="Genomic_DNA"/>
</dbReference>
<evidence type="ECO:0000256" key="1">
    <source>
        <dbReference type="SAM" id="MobiDB-lite"/>
    </source>
</evidence>
<name>A0ABV7HVM2_9HYPH</name>
<keyword evidence="4" id="KW-1185">Reference proteome</keyword>
<feature type="domain" description="DUF5681" evidence="2">
    <location>
        <begin position="23"/>
        <end position="82"/>
    </location>
</feature>
<gene>
    <name evidence="3" type="ORF">ACFOHV_04015</name>
</gene>
<dbReference type="InterPro" id="IPR043736">
    <property type="entry name" value="DUF5681"/>
</dbReference>